<dbReference type="GO" id="GO:0005524">
    <property type="term" value="F:ATP binding"/>
    <property type="evidence" value="ECO:0007669"/>
    <property type="project" value="UniProtKB-UniRule"/>
</dbReference>
<name>A0A8S3G5Z4_9BILA</name>
<protein>
    <recommendedName>
        <fullName evidence="2">Protein kinase domain-containing protein</fullName>
    </recommendedName>
</protein>
<dbReference type="SUPFAM" id="SSF56112">
    <property type="entry name" value="Protein kinase-like (PK-like)"/>
    <property type="match status" value="1"/>
</dbReference>
<dbReference type="Proteomes" id="UP000681967">
    <property type="component" value="Unassembled WGS sequence"/>
</dbReference>
<dbReference type="AlphaFoldDB" id="A0A8S3G5Z4"/>
<proteinExistence type="predicted"/>
<comment type="caution">
    <text evidence="3">The sequence shown here is derived from an EMBL/GenBank/DDBJ whole genome shotgun (WGS) entry which is preliminary data.</text>
</comment>
<evidence type="ECO:0000313" key="3">
    <source>
        <dbReference type="EMBL" id="CAF5153601.1"/>
    </source>
</evidence>
<dbReference type="InterPro" id="IPR017441">
    <property type="entry name" value="Protein_kinase_ATP_BS"/>
</dbReference>
<evidence type="ECO:0000256" key="1">
    <source>
        <dbReference type="PROSITE-ProRule" id="PRU10141"/>
    </source>
</evidence>
<dbReference type="PROSITE" id="PS00107">
    <property type="entry name" value="PROTEIN_KINASE_ATP"/>
    <property type="match status" value="1"/>
</dbReference>
<sequence>CHFIIHQHCQLNVPPMCTIPYSTVSKILGEDRPKPPIENCNKRGTTSSSIGFSTFDPLPGFPLEKQQRISLPKFNDFEYVGRLGSGGYAQVYCVQHILSKQYFAIKVADGTNEQARQQLEIEKQILFRYSDGNPYMIKAYCAFHQG</sequence>
<dbReference type="GO" id="GO:0004672">
    <property type="term" value="F:protein kinase activity"/>
    <property type="evidence" value="ECO:0007669"/>
    <property type="project" value="InterPro"/>
</dbReference>
<keyword evidence="1" id="KW-0547">Nucleotide-binding</keyword>
<dbReference type="EMBL" id="CAJOBH010259605">
    <property type="protein sequence ID" value="CAF5153601.1"/>
    <property type="molecule type" value="Genomic_DNA"/>
</dbReference>
<feature type="non-terminal residue" evidence="3">
    <location>
        <position position="1"/>
    </location>
</feature>
<organism evidence="3 4">
    <name type="scientific">Rotaria magnacalcarata</name>
    <dbReference type="NCBI Taxonomy" id="392030"/>
    <lineage>
        <taxon>Eukaryota</taxon>
        <taxon>Metazoa</taxon>
        <taxon>Spiralia</taxon>
        <taxon>Gnathifera</taxon>
        <taxon>Rotifera</taxon>
        <taxon>Eurotatoria</taxon>
        <taxon>Bdelloidea</taxon>
        <taxon>Philodinida</taxon>
        <taxon>Philodinidae</taxon>
        <taxon>Rotaria</taxon>
    </lineage>
</organism>
<gene>
    <name evidence="3" type="ORF">BYL167_LOCUS72842</name>
</gene>
<dbReference type="InterPro" id="IPR000719">
    <property type="entry name" value="Prot_kinase_dom"/>
</dbReference>
<evidence type="ECO:0000313" key="4">
    <source>
        <dbReference type="Proteomes" id="UP000681967"/>
    </source>
</evidence>
<feature type="non-terminal residue" evidence="3">
    <location>
        <position position="146"/>
    </location>
</feature>
<accession>A0A8S3G5Z4</accession>
<evidence type="ECO:0000259" key="2">
    <source>
        <dbReference type="PROSITE" id="PS50011"/>
    </source>
</evidence>
<feature type="domain" description="Protein kinase" evidence="2">
    <location>
        <begin position="77"/>
        <end position="146"/>
    </location>
</feature>
<reference evidence="3" key="1">
    <citation type="submission" date="2021-02" db="EMBL/GenBank/DDBJ databases">
        <authorList>
            <person name="Nowell W R."/>
        </authorList>
    </citation>
    <scope>NUCLEOTIDE SEQUENCE</scope>
</reference>
<dbReference type="InterPro" id="IPR011009">
    <property type="entry name" value="Kinase-like_dom_sf"/>
</dbReference>
<feature type="binding site" evidence="1">
    <location>
        <position position="106"/>
    </location>
    <ligand>
        <name>ATP</name>
        <dbReference type="ChEBI" id="CHEBI:30616"/>
    </ligand>
</feature>
<dbReference type="Gene3D" id="3.30.200.20">
    <property type="entry name" value="Phosphorylase Kinase, domain 1"/>
    <property type="match status" value="1"/>
</dbReference>
<keyword evidence="1" id="KW-0067">ATP-binding</keyword>
<dbReference type="PROSITE" id="PS50011">
    <property type="entry name" value="PROTEIN_KINASE_DOM"/>
    <property type="match status" value="1"/>
</dbReference>